<evidence type="ECO:0000256" key="1">
    <source>
        <dbReference type="ARBA" id="ARBA00022441"/>
    </source>
</evidence>
<dbReference type="OMA" id="ISEWSIP"/>
<name>A0A672JSD9_SINGR</name>
<dbReference type="Proteomes" id="UP000472262">
    <property type="component" value="Unassembled WGS sequence"/>
</dbReference>
<dbReference type="Gene3D" id="2.120.10.80">
    <property type="entry name" value="Kelch-type beta propeller"/>
    <property type="match status" value="1"/>
</dbReference>
<dbReference type="PANTHER" id="PTHR24412:SF304">
    <property type="entry name" value="KELCH-LIKE PROTEIN 23"/>
    <property type="match status" value="1"/>
</dbReference>
<dbReference type="Pfam" id="PF07707">
    <property type="entry name" value="BACK"/>
    <property type="match status" value="1"/>
</dbReference>
<dbReference type="Gene3D" id="3.30.710.10">
    <property type="entry name" value="Potassium Channel Kv1.1, Chain A"/>
    <property type="match status" value="1"/>
</dbReference>
<accession>A0A672JSD9</accession>
<evidence type="ECO:0000313" key="5">
    <source>
        <dbReference type="Proteomes" id="UP000472262"/>
    </source>
</evidence>
<proteinExistence type="predicted"/>
<dbReference type="AlphaFoldDB" id="A0A672JSD9"/>
<dbReference type="SUPFAM" id="SSF117281">
    <property type="entry name" value="Kelch motif"/>
    <property type="match status" value="1"/>
</dbReference>
<dbReference type="Ensembl" id="ENSSGRT00000000535.1">
    <property type="protein sequence ID" value="ENSSGRP00000000472.1"/>
    <property type="gene ID" value="ENSSGRG00000000321.1"/>
</dbReference>
<keyword evidence="2" id="KW-0677">Repeat</keyword>
<dbReference type="SUPFAM" id="SSF54695">
    <property type="entry name" value="POZ domain"/>
    <property type="match status" value="1"/>
</dbReference>
<organism evidence="4 5">
    <name type="scientific">Sinocyclocheilus grahami</name>
    <name type="common">Dianchi golden-line fish</name>
    <name type="synonym">Barbus grahami</name>
    <dbReference type="NCBI Taxonomy" id="75366"/>
    <lineage>
        <taxon>Eukaryota</taxon>
        <taxon>Metazoa</taxon>
        <taxon>Chordata</taxon>
        <taxon>Craniata</taxon>
        <taxon>Vertebrata</taxon>
        <taxon>Euteleostomi</taxon>
        <taxon>Actinopterygii</taxon>
        <taxon>Neopterygii</taxon>
        <taxon>Teleostei</taxon>
        <taxon>Ostariophysi</taxon>
        <taxon>Cypriniformes</taxon>
        <taxon>Cyprinidae</taxon>
        <taxon>Cyprininae</taxon>
        <taxon>Sinocyclocheilus</taxon>
    </lineage>
</organism>
<dbReference type="SMART" id="SM00875">
    <property type="entry name" value="BACK"/>
    <property type="match status" value="1"/>
</dbReference>
<keyword evidence="1" id="KW-0880">Kelch repeat</keyword>
<reference evidence="4" key="1">
    <citation type="submission" date="2025-08" db="UniProtKB">
        <authorList>
            <consortium name="Ensembl"/>
        </authorList>
    </citation>
    <scope>IDENTIFICATION</scope>
</reference>
<dbReference type="Gene3D" id="1.25.40.420">
    <property type="match status" value="1"/>
</dbReference>
<dbReference type="InterPro" id="IPR011333">
    <property type="entry name" value="SKP1/BTB/POZ_sf"/>
</dbReference>
<dbReference type="PANTHER" id="PTHR24412">
    <property type="entry name" value="KELCH PROTEIN"/>
    <property type="match status" value="1"/>
</dbReference>
<dbReference type="PROSITE" id="PS50097">
    <property type="entry name" value="BTB"/>
    <property type="match status" value="1"/>
</dbReference>
<dbReference type="InParanoid" id="A0A672JSD9"/>
<keyword evidence="5" id="KW-1185">Reference proteome</keyword>
<dbReference type="InterPro" id="IPR011705">
    <property type="entry name" value="BACK"/>
</dbReference>
<evidence type="ECO:0000256" key="2">
    <source>
        <dbReference type="ARBA" id="ARBA00022737"/>
    </source>
</evidence>
<protein>
    <submittedName>
        <fullName evidence="4">Kelch like family member 23</fullName>
    </submittedName>
</protein>
<dbReference type="InterPro" id="IPR015915">
    <property type="entry name" value="Kelch-typ_b-propeller"/>
</dbReference>
<reference evidence="4" key="2">
    <citation type="submission" date="2025-09" db="UniProtKB">
        <authorList>
            <consortium name="Ensembl"/>
        </authorList>
    </citation>
    <scope>IDENTIFICATION</scope>
</reference>
<feature type="domain" description="BTB" evidence="3">
    <location>
        <begin position="36"/>
        <end position="103"/>
    </location>
</feature>
<evidence type="ECO:0000259" key="3">
    <source>
        <dbReference type="PROSITE" id="PS50097"/>
    </source>
</evidence>
<dbReference type="InterPro" id="IPR000210">
    <property type="entry name" value="BTB/POZ_dom"/>
</dbReference>
<evidence type="ECO:0000313" key="4">
    <source>
        <dbReference type="Ensembl" id="ENSSGRP00000000472.1"/>
    </source>
</evidence>
<sequence length="364" mass="41511">MSGKAQSGYSYEFCDASHSSEVLEALHEFHSSGLFTDVTLQSSSGQLCHCHKVVLSACTCFKVMFTLDMRERLNDTINLPCKNGELLEALVSYVYTSKISITQNNIQSLLEATDLLQFNSLKKACEDFLIHLLDVDNCLRMHSFAELHMCSDLQREALRIILSRFEELTLQEEFLEVDFQKLLMILATEDLNVWKEATFTANNHIRVISEGSCDTEDWSYDAENSALHHRNKLHFKIYSNRKHSSSFCFDFKGVGNATAWHYGYRGTCTYEKIQTYRPDISEWSIPTIGPHPEYGLCSVSLDNKLYLVGSQTTIIDCYDPKRDEWRQMCAMMECGSAFINGCIYVAGGIERYDPEIDCVCVQHG</sequence>
<dbReference type="Pfam" id="PF00651">
    <property type="entry name" value="BTB"/>
    <property type="match status" value="1"/>
</dbReference>
<dbReference type="SMART" id="SM00225">
    <property type="entry name" value="BTB"/>
    <property type="match status" value="1"/>
</dbReference>